<dbReference type="Pfam" id="PF00356">
    <property type="entry name" value="LacI"/>
    <property type="match status" value="1"/>
</dbReference>
<evidence type="ECO:0000256" key="4">
    <source>
        <dbReference type="SAM" id="MobiDB-lite"/>
    </source>
</evidence>
<keyword evidence="7" id="KW-1185">Reference proteome</keyword>
<protein>
    <submittedName>
        <fullName evidence="6">LacI family transcriptional regulator</fullName>
    </submittedName>
</protein>
<dbReference type="SMART" id="SM00354">
    <property type="entry name" value="HTH_LACI"/>
    <property type="match status" value="1"/>
</dbReference>
<feature type="region of interest" description="Disordered" evidence="4">
    <location>
        <begin position="1"/>
        <end position="29"/>
    </location>
</feature>
<dbReference type="CDD" id="cd06267">
    <property type="entry name" value="PBP1_LacI_sugar_binding-like"/>
    <property type="match status" value="1"/>
</dbReference>
<dbReference type="InterPro" id="IPR046335">
    <property type="entry name" value="LacI/GalR-like_sensor"/>
</dbReference>
<accession>A0ABQ2B744</accession>
<evidence type="ECO:0000313" key="6">
    <source>
        <dbReference type="EMBL" id="GGI09478.1"/>
    </source>
</evidence>
<evidence type="ECO:0000256" key="2">
    <source>
        <dbReference type="ARBA" id="ARBA00023125"/>
    </source>
</evidence>
<dbReference type="CDD" id="cd01392">
    <property type="entry name" value="HTH_LacI"/>
    <property type="match status" value="1"/>
</dbReference>
<dbReference type="SUPFAM" id="SSF53822">
    <property type="entry name" value="Periplasmic binding protein-like I"/>
    <property type="match status" value="1"/>
</dbReference>
<evidence type="ECO:0000313" key="7">
    <source>
        <dbReference type="Proteomes" id="UP000632535"/>
    </source>
</evidence>
<sequence>MRAADADGVDADGPVDSGPTTRARAGRPPGIKDVAAAAGVSWKTVSNVVNDTGRVGAATRERVERTIAELGYRPSLAGRQLRRGRTNILALAVPEIDSPYFAALAHAVIVAARDRGYRVFIDETRGDPEAERSVARGFDVRLIDGIVFSPLALSLAEVDGLRGAMPMVLLGERDGGTPPDGRAGQGLGTDHVSIDNVRAAREATRHLLDSGRRRLGFLGAERQEAVRSSTQRLQGFREELDAAGIAVDERWVLPVDEYHRQSGAEAVEGVLARVGEIDGLLCGNDQLALGAMHALRLNGVAVPADVAVVGWDNTEDGRFANPSLTTVAPDVGALAEHAVRRAVAQVEGDAGEPEDAVVAHRLLVRESSRPASSL</sequence>
<evidence type="ECO:0000256" key="1">
    <source>
        <dbReference type="ARBA" id="ARBA00023015"/>
    </source>
</evidence>
<keyword evidence="3" id="KW-0804">Transcription</keyword>
<dbReference type="SUPFAM" id="SSF47413">
    <property type="entry name" value="lambda repressor-like DNA-binding domains"/>
    <property type="match status" value="1"/>
</dbReference>
<dbReference type="EMBL" id="BMDG01000008">
    <property type="protein sequence ID" value="GGI09478.1"/>
    <property type="molecule type" value="Genomic_DNA"/>
</dbReference>
<dbReference type="Gene3D" id="3.40.50.2300">
    <property type="match status" value="2"/>
</dbReference>
<dbReference type="Gene3D" id="1.10.260.40">
    <property type="entry name" value="lambda repressor-like DNA-binding domains"/>
    <property type="match status" value="1"/>
</dbReference>
<dbReference type="InterPro" id="IPR000843">
    <property type="entry name" value="HTH_LacI"/>
</dbReference>
<comment type="caution">
    <text evidence="6">The sequence shown here is derived from an EMBL/GenBank/DDBJ whole genome shotgun (WGS) entry which is preliminary data.</text>
</comment>
<organism evidence="6 7">
    <name type="scientific">Isoptericola cucumis</name>
    <dbReference type="NCBI Taxonomy" id="1776856"/>
    <lineage>
        <taxon>Bacteria</taxon>
        <taxon>Bacillati</taxon>
        <taxon>Actinomycetota</taxon>
        <taxon>Actinomycetes</taxon>
        <taxon>Micrococcales</taxon>
        <taxon>Promicromonosporaceae</taxon>
        <taxon>Isoptericola</taxon>
    </lineage>
</organism>
<feature type="domain" description="HTH lacI-type" evidence="5">
    <location>
        <begin position="29"/>
        <end position="83"/>
    </location>
</feature>
<dbReference type="RefSeq" id="WP_229737983.1">
    <property type="nucleotide sequence ID" value="NZ_BMDG01000008.1"/>
</dbReference>
<dbReference type="PANTHER" id="PTHR30146">
    <property type="entry name" value="LACI-RELATED TRANSCRIPTIONAL REPRESSOR"/>
    <property type="match status" value="1"/>
</dbReference>
<reference evidence="7" key="1">
    <citation type="journal article" date="2019" name="Int. J. Syst. Evol. Microbiol.">
        <title>The Global Catalogue of Microorganisms (GCM) 10K type strain sequencing project: providing services to taxonomists for standard genome sequencing and annotation.</title>
        <authorList>
            <consortium name="The Broad Institute Genomics Platform"/>
            <consortium name="The Broad Institute Genome Sequencing Center for Infectious Disease"/>
            <person name="Wu L."/>
            <person name="Ma J."/>
        </authorList>
    </citation>
    <scope>NUCLEOTIDE SEQUENCE [LARGE SCALE GENOMIC DNA]</scope>
    <source>
        <strain evidence="7">CCM 8653</strain>
    </source>
</reference>
<gene>
    <name evidence="6" type="ORF">GCM10007368_26380</name>
</gene>
<keyword evidence="2" id="KW-0238">DNA-binding</keyword>
<dbReference type="InterPro" id="IPR028082">
    <property type="entry name" value="Peripla_BP_I"/>
</dbReference>
<dbReference type="PROSITE" id="PS50932">
    <property type="entry name" value="HTH_LACI_2"/>
    <property type="match status" value="1"/>
</dbReference>
<dbReference type="PANTHER" id="PTHR30146:SF109">
    <property type="entry name" value="HTH-TYPE TRANSCRIPTIONAL REGULATOR GALS"/>
    <property type="match status" value="1"/>
</dbReference>
<evidence type="ECO:0000259" key="5">
    <source>
        <dbReference type="PROSITE" id="PS50932"/>
    </source>
</evidence>
<keyword evidence="1" id="KW-0805">Transcription regulation</keyword>
<evidence type="ECO:0000256" key="3">
    <source>
        <dbReference type="ARBA" id="ARBA00023163"/>
    </source>
</evidence>
<dbReference type="PROSITE" id="PS00356">
    <property type="entry name" value="HTH_LACI_1"/>
    <property type="match status" value="1"/>
</dbReference>
<dbReference type="Pfam" id="PF13377">
    <property type="entry name" value="Peripla_BP_3"/>
    <property type="match status" value="1"/>
</dbReference>
<dbReference type="InterPro" id="IPR010982">
    <property type="entry name" value="Lambda_DNA-bd_dom_sf"/>
</dbReference>
<dbReference type="Proteomes" id="UP000632535">
    <property type="component" value="Unassembled WGS sequence"/>
</dbReference>
<proteinExistence type="predicted"/>
<name>A0ABQ2B744_9MICO</name>